<dbReference type="AlphaFoldDB" id="H9H8Q0"/>
<dbReference type="Bgee" id="ENSMODG00000022738">
    <property type="expression patterns" value="Expressed in testis and 9 other cell types or tissues"/>
</dbReference>
<dbReference type="GO" id="GO:0035082">
    <property type="term" value="P:axoneme assembly"/>
    <property type="evidence" value="ECO:0007669"/>
    <property type="project" value="InterPro"/>
</dbReference>
<keyword evidence="3" id="KW-1185">Reference proteome</keyword>
<reference evidence="2" key="1">
    <citation type="journal article" date="2007" name="Nature">
        <title>Genome of the marsupial Monodelphis domestica reveals innovation in non-coding sequences.</title>
        <authorList>
            <person name="Mikkelsen T.S."/>
            <person name="Wakefield M.J."/>
            <person name="Aken B."/>
            <person name="Amemiya C.T."/>
            <person name="Chang J.L."/>
            <person name="Duke S."/>
            <person name="Garber M."/>
            <person name="Gentles A.J."/>
            <person name="Goodstadt L."/>
            <person name="Heger A."/>
            <person name="Jurka J."/>
            <person name="Kamal M."/>
            <person name="Mauceli E."/>
            <person name="Searle S.M."/>
            <person name="Sharpe T."/>
            <person name="Baker M.L."/>
            <person name="Batzer M.A."/>
            <person name="Benos P.V."/>
            <person name="Belov K."/>
            <person name="Clamp M."/>
            <person name="Cook A."/>
            <person name="Cuff J."/>
            <person name="Das R."/>
            <person name="Davidow L."/>
            <person name="Deakin J.E."/>
            <person name="Fazzari M.J."/>
            <person name="Glass J.L."/>
            <person name="Grabherr M."/>
            <person name="Greally J.M."/>
            <person name="Gu W."/>
            <person name="Hore T.A."/>
            <person name="Huttley G.A."/>
            <person name="Kleber M."/>
            <person name="Jirtle R.L."/>
            <person name="Koina E."/>
            <person name="Lee J.T."/>
            <person name="Mahony S."/>
            <person name="Marra M.A."/>
            <person name="Miller R.D."/>
            <person name="Nicholls R.D."/>
            <person name="Oda M."/>
            <person name="Papenfuss A.T."/>
            <person name="Parra Z.E."/>
            <person name="Pollock D.D."/>
            <person name="Ray D.A."/>
            <person name="Schein J.E."/>
            <person name="Speed T.P."/>
            <person name="Thompson K."/>
            <person name="VandeBerg J.L."/>
            <person name="Wade C.M."/>
            <person name="Walker J.A."/>
            <person name="Waters P.D."/>
            <person name="Webber C."/>
            <person name="Weidman J.R."/>
            <person name="Xie X."/>
            <person name="Zody M.C."/>
            <person name="Baldwin J."/>
            <person name="Abdouelleil A."/>
            <person name="Abdulkadir J."/>
            <person name="Abebe A."/>
            <person name="Abera B."/>
            <person name="Abreu J."/>
            <person name="Acer S.C."/>
            <person name="Aftuck L."/>
            <person name="Alexander A."/>
            <person name="An P."/>
            <person name="Anderson E."/>
            <person name="Anderson S."/>
            <person name="Arachi H."/>
            <person name="Azer M."/>
            <person name="Bachantsang P."/>
            <person name="Barry A."/>
            <person name="Bayul T."/>
            <person name="Berlin A."/>
            <person name="Bessette D."/>
            <person name="Bloom T."/>
            <person name="Bloom T."/>
            <person name="Boguslavskiy L."/>
            <person name="Bonnet C."/>
            <person name="Boukhgalter B."/>
            <person name="Bourzgui I."/>
            <person name="Brown A."/>
            <person name="Cahill P."/>
            <person name="Channer S."/>
            <person name="Cheshatsang Y."/>
            <person name="Chuda L."/>
            <person name="Citroen M."/>
            <person name="Collymore A."/>
            <person name="Cooke P."/>
            <person name="Costello M."/>
            <person name="D'Aco K."/>
            <person name="Daza R."/>
            <person name="De Haan G."/>
            <person name="DeGray S."/>
            <person name="DeMaso C."/>
            <person name="Dhargay N."/>
            <person name="Dooley K."/>
            <person name="Dooley E."/>
            <person name="Doricent M."/>
            <person name="Dorje P."/>
            <person name="Dorjee K."/>
            <person name="Dupes A."/>
            <person name="Elong R."/>
            <person name="Falk J."/>
            <person name="Farina A."/>
            <person name="Faro S."/>
            <person name="Ferguson D."/>
            <person name="Fisher S."/>
            <person name="Foley C.D."/>
            <person name="Franke A."/>
            <person name="Friedrich D."/>
            <person name="Gadbois L."/>
            <person name="Gearin G."/>
            <person name="Gearin C.R."/>
            <person name="Giannoukos G."/>
            <person name="Goode T."/>
            <person name="Graham J."/>
            <person name="Grandbois E."/>
            <person name="Grewal S."/>
            <person name="Gyaltsen K."/>
            <person name="Hafez N."/>
            <person name="Hagos B."/>
            <person name="Hall J."/>
            <person name="Henson C."/>
            <person name="Hollinger A."/>
            <person name="Honan T."/>
            <person name="Huard M.D."/>
            <person name="Hughes L."/>
            <person name="Hurhula B."/>
            <person name="Husby M.E."/>
            <person name="Kamat A."/>
            <person name="Kanga B."/>
            <person name="Kashin S."/>
            <person name="Khazanovich D."/>
            <person name="Kisner P."/>
            <person name="Lance K."/>
            <person name="Lara M."/>
            <person name="Lee W."/>
            <person name="Lennon N."/>
            <person name="Letendre F."/>
            <person name="LeVine R."/>
            <person name="Lipovsky A."/>
            <person name="Liu X."/>
            <person name="Liu J."/>
            <person name="Liu S."/>
            <person name="Lokyitsang T."/>
            <person name="Lokyitsang Y."/>
            <person name="Lubonja R."/>
            <person name="Lui A."/>
            <person name="MacDonald P."/>
            <person name="Magnisalis V."/>
            <person name="Maru K."/>
            <person name="Matthews C."/>
            <person name="McCusker W."/>
            <person name="McDonough S."/>
            <person name="Mehta T."/>
            <person name="Meldrim J."/>
            <person name="Meneus L."/>
            <person name="Mihai O."/>
            <person name="Mihalev A."/>
            <person name="Mihova T."/>
            <person name="Mittelman R."/>
            <person name="Mlenga V."/>
            <person name="Montmayeur A."/>
            <person name="Mulrain L."/>
            <person name="Navidi A."/>
            <person name="Naylor J."/>
            <person name="Negash T."/>
            <person name="Nguyen T."/>
            <person name="Nguyen N."/>
            <person name="Nicol R."/>
            <person name="Norbu C."/>
            <person name="Norbu N."/>
            <person name="Novod N."/>
            <person name="O'Neill B."/>
            <person name="Osman S."/>
            <person name="Markiewicz E."/>
            <person name="Oyono O.L."/>
            <person name="Patti C."/>
            <person name="Phunkhang P."/>
            <person name="Pierre F."/>
            <person name="Priest M."/>
            <person name="Raghuraman S."/>
            <person name="Rege F."/>
            <person name="Reyes R."/>
            <person name="Rise C."/>
            <person name="Rogov P."/>
            <person name="Ross K."/>
            <person name="Ryan E."/>
            <person name="Settipalli S."/>
            <person name="Shea T."/>
            <person name="Sherpa N."/>
            <person name="Shi L."/>
            <person name="Shih D."/>
            <person name="Sparrow T."/>
            <person name="Spaulding J."/>
            <person name="Stalker J."/>
            <person name="Stange-Thomann N."/>
            <person name="Stavropoulos S."/>
            <person name="Stone C."/>
            <person name="Strader C."/>
            <person name="Tesfaye S."/>
            <person name="Thomson T."/>
            <person name="Thoulutsang Y."/>
            <person name="Thoulutsang D."/>
            <person name="Topham K."/>
            <person name="Topping I."/>
            <person name="Tsamla T."/>
            <person name="Vassiliev H."/>
            <person name="Vo A."/>
            <person name="Wangchuk T."/>
            <person name="Wangdi T."/>
            <person name="Weiand M."/>
            <person name="Wilkinson J."/>
            <person name="Wilson A."/>
            <person name="Yadav S."/>
            <person name="Young G."/>
            <person name="Yu Q."/>
            <person name="Zembek L."/>
            <person name="Zhong D."/>
            <person name="Zimmer A."/>
            <person name="Zwirko Z."/>
            <person name="Jaffe D.B."/>
            <person name="Alvarez P."/>
            <person name="Brockman W."/>
            <person name="Butler J."/>
            <person name="Chin C."/>
            <person name="Gnerre S."/>
            <person name="MacCallum I."/>
            <person name="Graves J.A."/>
            <person name="Ponting C.P."/>
            <person name="Breen M."/>
            <person name="Samollow P.B."/>
            <person name="Lander E.S."/>
            <person name="Lindblad-Toh K."/>
        </authorList>
    </citation>
    <scope>NUCLEOTIDE SEQUENCE [LARGE SCALE GENOMIC DNA]</scope>
</reference>
<dbReference type="HOGENOM" id="CLU_396680_0_0_1"/>
<dbReference type="GeneTree" id="ENSGT00570000079216"/>
<dbReference type="InParanoid" id="H9H8Q0"/>
<feature type="region of interest" description="Disordered" evidence="1">
    <location>
        <begin position="560"/>
        <end position="612"/>
    </location>
</feature>
<dbReference type="InterPro" id="IPR039586">
    <property type="entry name" value="CFAP46"/>
</dbReference>
<evidence type="ECO:0008006" key="4">
    <source>
        <dbReference type="Google" id="ProtNLM"/>
    </source>
</evidence>
<dbReference type="Ensembl" id="ENSMODT00000028704.3">
    <property type="protein sequence ID" value="ENSMODP00000027179.3"/>
    <property type="gene ID" value="ENSMODG00000022738.3"/>
</dbReference>
<dbReference type="GO" id="GO:0060294">
    <property type="term" value="P:cilium movement involved in cell motility"/>
    <property type="evidence" value="ECO:0007669"/>
    <property type="project" value="InterPro"/>
</dbReference>
<accession>H9H8Q0</accession>
<dbReference type="PANTHER" id="PTHR15977:SF15">
    <property type="entry name" value="CILIA- AND FLAGELLA-ASSOCIATED PROTEIN 46"/>
    <property type="match status" value="1"/>
</dbReference>
<dbReference type="Proteomes" id="UP000002280">
    <property type="component" value="Unplaced"/>
</dbReference>
<reference evidence="2" key="3">
    <citation type="submission" date="2025-09" db="UniProtKB">
        <authorList>
            <consortium name="Ensembl"/>
        </authorList>
    </citation>
    <scope>IDENTIFICATION</scope>
</reference>
<evidence type="ECO:0000313" key="3">
    <source>
        <dbReference type="Proteomes" id="UP000002280"/>
    </source>
</evidence>
<evidence type="ECO:0000313" key="2">
    <source>
        <dbReference type="Ensembl" id="ENSMODP00000027179.3"/>
    </source>
</evidence>
<feature type="compositionally biased region" description="Basic and acidic residues" evidence="1">
    <location>
        <begin position="568"/>
        <end position="585"/>
    </location>
</feature>
<dbReference type="eggNOG" id="ENOG502QS2Z">
    <property type="taxonomic scope" value="Eukaryota"/>
</dbReference>
<dbReference type="PANTHER" id="PTHR15977">
    <property type="entry name" value="CILIA- AND FLAGELLA-ASSOCIATED PROTEIN 46"/>
    <property type="match status" value="1"/>
</dbReference>
<protein>
    <recommendedName>
        <fullName evidence="4">Cilia and flagella associated protein 46</fullName>
    </recommendedName>
</protein>
<evidence type="ECO:0000256" key="1">
    <source>
        <dbReference type="SAM" id="MobiDB-lite"/>
    </source>
</evidence>
<organism evidence="2 3">
    <name type="scientific">Monodelphis domestica</name>
    <name type="common">Gray short-tailed opossum</name>
    <dbReference type="NCBI Taxonomy" id="13616"/>
    <lineage>
        <taxon>Eukaryota</taxon>
        <taxon>Metazoa</taxon>
        <taxon>Chordata</taxon>
        <taxon>Craniata</taxon>
        <taxon>Vertebrata</taxon>
        <taxon>Euteleostomi</taxon>
        <taxon>Mammalia</taxon>
        <taxon>Metatheria</taxon>
        <taxon>Didelphimorphia</taxon>
        <taxon>Didelphidae</taxon>
        <taxon>Monodelphis</taxon>
    </lineage>
</organism>
<dbReference type="STRING" id="13616.ENSMODP00000027179"/>
<sequence length="612" mass="68694">TRPKDSIRKKRALLVNVGLALAPDAFQIVLDGENENKVSMGKSRRHISFLCAKARHHTMSVDKAEGHLKRLNRDNHEERIYIWADLAKVSRKQGVWDVCRTACRFCLLYDAMSKKMAKAKKSEPSPAPRPSPRAPLQMSVDVLRTFAEVGFINAEAIIHFLRSEGIELNNRPVPPEVTVPHHPGNVVPPEEDAEWLTYSSWIMNLSQYAMKNWLRSAEIGQEINEAWLVHNTVVYVLNHNHHLILAGRQKELVELLQGLLSIMKVTGHNGDTITLVLLCNALARGLILGLIPSQTSEKGRRFLKSNQLHLSPVEGFVASDVRLAIEVCDYGLALTNGNLPQEIVPISTRQQLIATWVKAKQLLQQQIGSKLGTEDEYINESQTRMTKVLVALEMYSCNGLGLMDFTLPSLNQVVRLASDCKWTDPHVELQSLVRLAHFAYGLREHEIVMSLAKKALILKNISSLAQNAMFSYGGVCVNCQKNRKIIKNIRKIQNRPCIASRARENSSSFPRYGGLAGNHTLVMQSARHYWNTCFPFFSSAFCRKRLKTSIQQILKTINKTKTQKKVRGPHEGCSVERNRRGESGSDCHPGLPGTLGLGRKSPLPSRPLRRCG</sequence>
<proteinExistence type="predicted"/>
<reference evidence="2" key="2">
    <citation type="submission" date="2025-08" db="UniProtKB">
        <authorList>
            <consortium name="Ensembl"/>
        </authorList>
    </citation>
    <scope>IDENTIFICATION</scope>
</reference>
<name>H9H8Q0_MONDO</name>